<accession>A0ABW3J6H4</accession>
<dbReference type="RefSeq" id="WP_379085298.1">
    <property type="nucleotide sequence ID" value="NZ_JBHTJO010000001.1"/>
</dbReference>
<comment type="caution">
    <text evidence="2">The sequence shown here is derived from an EMBL/GenBank/DDBJ whole genome shotgun (WGS) entry which is preliminary data.</text>
</comment>
<keyword evidence="3" id="KW-1185">Reference proteome</keyword>
<evidence type="ECO:0000256" key="1">
    <source>
        <dbReference type="SAM" id="Phobius"/>
    </source>
</evidence>
<feature type="transmembrane region" description="Helical" evidence="1">
    <location>
        <begin position="97"/>
        <end position="118"/>
    </location>
</feature>
<protein>
    <recommendedName>
        <fullName evidence="4">Transmembrane protein</fullName>
    </recommendedName>
</protein>
<name>A0ABW3J6H4_9HYPH</name>
<keyword evidence="1" id="KW-1133">Transmembrane helix</keyword>
<sequence>MLTFIPLLLLSVILYAGLALVGVDFNATLFDVPLPSGGRWAFTAMDAVMVFTLFLLFIEILKSTKTGGNSVFDHAMSLLVFIVCLILFLVWDLAATSLFFLITMVTLIDVVAGFSVTIRAARRDYAFGGDM</sequence>
<keyword evidence="1" id="KW-0472">Membrane</keyword>
<organism evidence="2 3">
    <name type="scientific">Methyloligella solikamskensis</name>
    <dbReference type="NCBI Taxonomy" id="1177756"/>
    <lineage>
        <taxon>Bacteria</taxon>
        <taxon>Pseudomonadati</taxon>
        <taxon>Pseudomonadota</taxon>
        <taxon>Alphaproteobacteria</taxon>
        <taxon>Hyphomicrobiales</taxon>
        <taxon>Hyphomicrobiaceae</taxon>
        <taxon>Methyloligella</taxon>
    </lineage>
</organism>
<dbReference type="EMBL" id="JBHTJO010000001">
    <property type="protein sequence ID" value="MFD0985992.1"/>
    <property type="molecule type" value="Genomic_DNA"/>
</dbReference>
<dbReference type="Proteomes" id="UP001597102">
    <property type="component" value="Unassembled WGS sequence"/>
</dbReference>
<feature type="transmembrane region" description="Helical" evidence="1">
    <location>
        <begin position="70"/>
        <end position="91"/>
    </location>
</feature>
<evidence type="ECO:0000313" key="2">
    <source>
        <dbReference type="EMBL" id="MFD0985992.1"/>
    </source>
</evidence>
<evidence type="ECO:0008006" key="4">
    <source>
        <dbReference type="Google" id="ProtNLM"/>
    </source>
</evidence>
<evidence type="ECO:0000313" key="3">
    <source>
        <dbReference type="Proteomes" id="UP001597102"/>
    </source>
</evidence>
<proteinExistence type="predicted"/>
<keyword evidence="1" id="KW-0812">Transmembrane</keyword>
<gene>
    <name evidence="2" type="ORF">ACFQ2F_02640</name>
</gene>
<reference evidence="3" key="1">
    <citation type="journal article" date="2019" name="Int. J. Syst. Evol. Microbiol.">
        <title>The Global Catalogue of Microorganisms (GCM) 10K type strain sequencing project: providing services to taxonomists for standard genome sequencing and annotation.</title>
        <authorList>
            <consortium name="The Broad Institute Genomics Platform"/>
            <consortium name="The Broad Institute Genome Sequencing Center for Infectious Disease"/>
            <person name="Wu L."/>
            <person name="Ma J."/>
        </authorList>
    </citation>
    <scope>NUCLEOTIDE SEQUENCE [LARGE SCALE GENOMIC DNA]</scope>
    <source>
        <strain evidence="3">CCUG 61697</strain>
    </source>
</reference>
<feature type="transmembrane region" description="Helical" evidence="1">
    <location>
        <begin position="38"/>
        <end position="58"/>
    </location>
</feature>